<reference evidence="7 8" key="1">
    <citation type="submission" date="2016-10" db="EMBL/GenBank/DDBJ databases">
        <authorList>
            <person name="de Groot N.N."/>
        </authorList>
    </citation>
    <scope>NUCLEOTIDE SEQUENCE [LARGE SCALE GENOMIC DNA]</scope>
    <source>
        <strain evidence="7 8">F</strain>
    </source>
</reference>
<accession>A0A1I6K5U6</accession>
<feature type="transmembrane region" description="Helical" evidence="6">
    <location>
        <begin position="21"/>
        <end position="44"/>
    </location>
</feature>
<organism evidence="7 8">
    <name type="scientific">[Clostridium] aminophilum</name>
    <dbReference type="NCBI Taxonomy" id="1526"/>
    <lineage>
        <taxon>Bacteria</taxon>
        <taxon>Bacillati</taxon>
        <taxon>Bacillota</taxon>
        <taxon>Clostridia</taxon>
        <taxon>Lachnospirales</taxon>
        <taxon>Lachnospiraceae</taxon>
    </lineage>
</organism>
<feature type="transmembrane region" description="Helical" evidence="6">
    <location>
        <begin position="186"/>
        <end position="206"/>
    </location>
</feature>
<name>A0A1I6K5U6_9FIRM</name>
<proteinExistence type="predicted"/>
<keyword evidence="4 6" id="KW-1133">Transmembrane helix</keyword>
<feature type="transmembrane region" description="Helical" evidence="6">
    <location>
        <begin position="369"/>
        <end position="389"/>
    </location>
</feature>
<feature type="transmembrane region" description="Helical" evidence="6">
    <location>
        <begin position="50"/>
        <end position="69"/>
    </location>
</feature>
<keyword evidence="3 6" id="KW-0812">Transmembrane</keyword>
<gene>
    <name evidence="7" type="ORF">SAMN02910262_02273</name>
</gene>
<dbReference type="InterPro" id="IPR050833">
    <property type="entry name" value="Poly_Biosynth_Transport"/>
</dbReference>
<dbReference type="InterPro" id="IPR002797">
    <property type="entry name" value="Polysacc_synth"/>
</dbReference>
<feature type="transmembrane region" description="Helical" evidence="6">
    <location>
        <begin position="395"/>
        <end position="416"/>
    </location>
</feature>
<feature type="transmembrane region" description="Helical" evidence="6">
    <location>
        <begin position="341"/>
        <end position="362"/>
    </location>
</feature>
<comment type="subcellular location">
    <subcellularLocation>
        <location evidence="1">Cell membrane</location>
        <topology evidence="1">Multi-pass membrane protein</topology>
    </subcellularLocation>
</comment>
<dbReference type="Proteomes" id="UP000214760">
    <property type="component" value="Unassembled WGS sequence"/>
</dbReference>
<evidence type="ECO:0000256" key="4">
    <source>
        <dbReference type="ARBA" id="ARBA00022989"/>
    </source>
</evidence>
<keyword evidence="2" id="KW-1003">Cell membrane</keyword>
<evidence type="ECO:0000256" key="6">
    <source>
        <dbReference type="SAM" id="Phobius"/>
    </source>
</evidence>
<dbReference type="AlphaFoldDB" id="A0A1I6K5U6"/>
<dbReference type="Pfam" id="PF01943">
    <property type="entry name" value="Polysacc_synt"/>
    <property type="match status" value="1"/>
</dbReference>
<sequence>MITSINRFKKYVTSGFAKTTLIYTISSFLNSATPFLLLPILTRYLSTEEYGIISMFNATASVFLPFLGMNISSAVLRKLADNDDEDNHKYVFNALIVAAVSTVLFTCVIFVLRYYICKWTALNGTYLLYVIFFVVATYLCELTLVMFQIQGMPKRYGTFQNLCTLLNLLLSILFVVFLKYGLLGRVLGLCVSKCLFAFIGMLYILCSYKIKATISIKYIGDIVTNFGLPLIPTNIKSTVLTYTDRLFITNMISVSETGIYAVGNQFSLPILLLAQAFNLAYVPWLYRKLNENDEQYKYKIVKFTYMYFGFILLIALLWSFLAKPLMTIISGKAYEFSTTYVFWLSLGYAFTAMHMMVVNYIYYTKKTKLYAIITVIVIFSNIILNYYFVNFNGSIGAAQATLIANIISFVLTWILASKVWKMPWFSFGKRGGKI</sequence>
<evidence type="ECO:0000256" key="1">
    <source>
        <dbReference type="ARBA" id="ARBA00004651"/>
    </source>
</evidence>
<feature type="transmembrane region" description="Helical" evidence="6">
    <location>
        <begin position="90"/>
        <end position="114"/>
    </location>
</feature>
<feature type="transmembrane region" description="Helical" evidence="6">
    <location>
        <begin position="159"/>
        <end position="180"/>
    </location>
</feature>
<dbReference type="RefSeq" id="WP_031474518.1">
    <property type="nucleotide sequence ID" value="NZ_FOZC01000015.1"/>
</dbReference>
<protein>
    <submittedName>
        <fullName evidence="7">Membrane protein involved in the export of O-antigen and teichoic acid</fullName>
    </submittedName>
</protein>
<keyword evidence="5 6" id="KW-0472">Membrane</keyword>
<evidence type="ECO:0000313" key="7">
    <source>
        <dbReference type="EMBL" id="SFR86514.1"/>
    </source>
</evidence>
<feature type="transmembrane region" description="Helical" evidence="6">
    <location>
        <begin position="126"/>
        <end position="147"/>
    </location>
</feature>
<dbReference type="EMBL" id="FOZC01000015">
    <property type="protein sequence ID" value="SFR86514.1"/>
    <property type="molecule type" value="Genomic_DNA"/>
</dbReference>
<evidence type="ECO:0000256" key="5">
    <source>
        <dbReference type="ARBA" id="ARBA00023136"/>
    </source>
</evidence>
<feature type="transmembrane region" description="Helical" evidence="6">
    <location>
        <begin position="218"/>
        <end position="239"/>
    </location>
</feature>
<evidence type="ECO:0000313" key="8">
    <source>
        <dbReference type="Proteomes" id="UP000214760"/>
    </source>
</evidence>
<dbReference type="PANTHER" id="PTHR30250:SF11">
    <property type="entry name" value="O-ANTIGEN TRANSPORTER-RELATED"/>
    <property type="match status" value="1"/>
</dbReference>
<dbReference type="GO" id="GO:0005886">
    <property type="term" value="C:plasma membrane"/>
    <property type="evidence" value="ECO:0007669"/>
    <property type="project" value="UniProtKB-SubCell"/>
</dbReference>
<feature type="transmembrane region" description="Helical" evidence="6">
    <location>
        <begin position="259"/>
        <end position="282"/>
    </location>
</feature>
<evidence type="ECO:0000256" key="2">
    <source>
        <dbReference type="ARBA" id="ARBA00022475"/>
    </source>
</evidence>
<dbReference type="PANTHER" id="PTHR30250">
    <property type="entry name" value="PST FAMILY PREDICTED COLANIC ACID TRANSPORTER"/>
    <property type="match status" value="1"/>
</dbReference>
<evidence type="ECO:0000256" key="3">
    <source>
        <dbReference type="ARBA" id="ARBA00022692"/>
    </source>
</evidence>
<feature type="transmembrane region" description="Helical" evidence="6">
    <location>
        <begin position="303"/>
        <end position="321"/>
    </location>
</feature>